<sequence>MDRYSDWQAKCNLVEYISKLIPDEKGCYFWLQDLEEVTFEVRDAKAGEWNCVQLTRLKELNTVWLN</sequence>
<accession>A0ABD3CY07</accession>
<evidence type="ECO:0000313" key="1">
    <source>
        <dbReference type="EMBL" id="KAL3634866.1"/>
    </source>
</evidence>
<gene>
    <name evidence="1" type="ORF">CASFOL_021920</name>
</gene>
<dbReference type="Proteomes" id="UP001632038">
    <property type="component" value="Unassembled WGS sequence"/>
</dbReference>
<comment type="caution">
    <text evidence="1">The sequence shown here is derived from an EMBL/GenBank/DDBJ whole genome shotgun (WGS) entry which is preliminary data.</text>
</comment>
<organism evidence="1 2">
    <name type="scientific">Castilleja foliolosa</name>
    <dbReference type="NCBI Taxonomy" id="1961234"/>
    <lineage>
        <taxon>Eukaryota</taxon>
        <taxon>Viridiplantae</taxon>
        <taxon>Streptophyta</taxon>
        <taxon>Embryophyta</taxon>
        <taxon>Tracheophyta</taxon>
        <taxon>Spermatophyta</taxon>
        <taxon>Magnoliopsida</taxon>
        <taxon>eudicotyledons</taxon>
        <taxon>Gunneridae</taxon>
        <taxon>Pentapetalae</taxon>
        <taxon>asterids</taxon>
        <taxon>lamiids</taxon>
        <taxon>Lamiales</taxon>
        <taxon>Orobanchaceae</taxon>
        <taxon>Pedicularideae</taxon>
        <taxon>Castillejinae</taxon>
        <taxon>Castilleja</taxon>
    </lineage>
</organism>
<keyword evidence="2" id="KW-1185">Reference proteome</keyword>
<name>A0ABD3CY07_9LAMI</name>
<protein>
    <submittedName>
        <fullName evidence="1">Uncharacterized protein</fullName>
    </submittedName>
</protein>
<dbReference type="EMBL" id="JAVIJP010000028">
    <property type="protein sequence ID" value="KAL3634866.1"/>
    <property type="molecule type" value="Genomic_DNA"/>
</dbReference>
<dbReference type="AlphaFoldDB" id="A0ABD3CY07"/>
<reference evidence="2" key="1">
    <citation type="journal article" date="2024" name="IScience">
        <title>Strigolactones Initiate the Formation of Haustorium-like Structures in Castilleja.</title>
        <authorList>
            <person name="Buerger M."/>
            <person name="Peterson D."/>
            <person name="Chory J."/>
        </authorList>
    </citation>
    <scope>NUCLEOTIDE SEQUENCE [LARGE SCALE GENOMIC DNA]</scope>
</reference>
<evidence type="ECO:0000313" key="2">
    <source>
        <dbReference type="Proteomes" id="UP001632038"/>
    </source>
</evidence>
<proteinExistence type="predicted"/>